<dbReference type="Gene3D" id="1.10.3470.10">
    <property type="entry name" value="ABC transporter involved in vitamin B12 uptake, BtuC"/>
    <property type="match status" value="2"/>
</dbReference>
<dbReference type="InterPro" id="IPR000522">
    <property type="entry name" value="ABC_transptr_permease_BtuC"/>
</dbReference>
<dbReference type="GO" id="GO:0033214">
    <property type="term" value="P:siderophore-iron import into cell"/>
    <property type="evidence" value="ECO:0007669"/>
    <property type="project" value="TreeGrafter"/>
</dbReference>
<feature type="transmembrane region" description="Helical" evidence="8">
    <location>
        <begin position="143"/>
        <end position="161"/>
    </location>
</feature>
<dbReference type="Proteomes" id="UP000326881">
    <property type="component" value="Chromosome"/>
</dbReference>
<feature type="transmembrane region" description="Helical" evidence="8">
    <location>
        <begin position="257"/>
        <end position="282"/>
    </location>
</feature>
<keyword evidence="7 8" id="KW-0472">Membrane</keyword>
<protein>
    <submittedName>
        <fullName evidence="9">Fe(3+)-hydroxamate ABC transporter permease FhuB</fullName>
    </submittedName>
</protein>
<feature type="transmembrane region" description="Helical" evidence="8">
    <location>
        <begin position="80"/>
        <end position="101"/>
    </location>
</feature>
<comment type="similarity">
    <text evidence="2">Belongs to the binding-protein-dependent transport system permease family. FecCD subfamily.</text>
</comment>
<dbReference type="AlphaFoldDB" id="A0A5Q0C5G7"/>
<evidence type="ECO:0000256" key="2">
    <source>
        <dbReference type="ARBA" id="ARBA00007935"/>
    </source>
</evidence>
<keyword evidence="4" id="KW-1003">Cell membrane</keyword>
<evidence type="ECO:0000256" key="6">
    <source>
        <dbReference type="ARBA" id="ARBA00022989"/>
    </source>
</evidence>
<feature type="transmembrane region" description="Helical" evidence="8">
    <location>
        <begin position="303"/>
        <end position="322"/>
    </location>
</feature>
<name>A0A5Q0C5G7_9HYPH</name>
<feature type="transmembrane region" description="Helical" evidence="8">
    <location>
        <begin position="445"/>
        <end position="464"/>
    </location>
</feature>
<evidence type="ECO:0000256" key="3">
    <source>
        <dbReference type="ARBA" id="ARBA00022448"/>
    </source>
</evidence>
<dbReference type="EMBL" id="CP043498">
    <property type="protein sequence ID" value="QFY60673.1"/>
    <property type="molecule type" value="Genomic_DNA"/>
</dbReference>
<dbReference type="SUPFAM" id="SSF81345">
    <property type="entry name" value="ABC transporter involved in vitamin B12 uptake, BtuC"/>
    <property type="match status" value="2"/>
</dbReference>
<accession>A0A5Q0C5G7</accession>
<feature type="transmembrane region" description="Helical" evidence="8">
    <location>
        <begin position="211"/>
        <end position="232"/>
    </location>
</feature>
<keyword evidence="6 8" id="KW-1133">Transmembrane helix</keyword>
<evidence type="ECO:0000256" key="1">
    <source>
        <dbReference type="ARBA" id="ARBA00004651"/>
    </source>
</evidence>
<feature type="transmembrane region" description="Helical" evidence="8">
    <location>
        <begin position="470"/>
        <end position="488"/>
    </location>
</feature>
<feature type="transmembrane region" description="Helical" evidence="8">
    <location>
        <begin position="372"/>
        <end position="393"/>
    </location>
</feature>
<evidence type="ECO:0000313" key="10">
    <source>
        <dbReference type="Proteomes" id="UP000326881"/>
    </source>
</evidence>
<feature type="transmembrane region" description="Helical" evidence="8">
    <location>
        <begin position="167"/>
        <end position="190"/>
    </location>
</feature>
<dbReference type="CDD" id="cd06550">
    <property type="entry name" value="TM_ABC_iron-siderophores_like"/>
    <property type="match status" value="2"/>
</dbReference>
<feature type="transmembrane region" description="Helical" evidence="8">
    <location>
        <begin position="328"/>
        <end position="347"/>
    </location>
</feature>
<dbReference type="NCBIfam" id="NF007866">
    <property type="entry name" value="PRK10577.1-2"/>
    <property type="match status" value="1"/>
</dbReference>
<organism evidence="9 10">
    <name type="scientific">Rhizobium grahamii</name>
    <dbReference type="NCBI Taxonomy" id="1120045"/>
    <lineage>
        <taxon>Bacteria</taxon>
        <taxon>Pseudomonadati</taxon>
        <taxon>Pseudomonadota</taxon>
        <taxon>Alphaproteobacteria</taxon>
        <taxon>Hyphomicrobiales</taxon>
        <taxon>Rhizobiaceae</taxon>
        <taxon>Rhizobium/Agrobacterium group</taxon>
        <taxon>Rhizobium</taxon>
    </lineage>
</organism>
<dbReference type="GO" id="GO:0022857">
    <property type="term" value="F:transmembrane transporter activity"/>
    <property type="evidence" value="ECO:0007669"/>
    <property type="project" value="InterPro"/>
</dbReference>
<dbReference type="GO" id="GO:0005886">
    <property type="term" value="C:plasma membrane"/>
    <property type="evidence" value="ECO:0007669"/>
    <property type="project" value="UniProtKB-SubCell"/>
</dbReference>
<dbReference type="PANTHER" id="PTHR30472:SF37">
    <property type="entry name" value="FE(3+) DICITRATE TRANSPORT SYSTEM PERMEASE PROTEIN FECD-RELATED"/>
    <property type="match status" value="1"/>
</dbReference>
<dbReference type="Pfam" id="PF01032">
    <property type="entry name" value="FecCD"/>
    <property type="match status" value="2"/>
</dbReference>
<comment type="subcellular location">
    <subcellularLocation>
        <location evidence="1">Cell membrane</location>
        <topology evidence="1">Multi-pass membrane protein</topology>
    </subcellularLocation>
</comment>
<reference evidence="9 10" key="1">
    <citation type="submission" date="2019-08" db="EMBL/GenBank/DDBJ databases">
        <title>Prosopis cineraria nodule microbiome.</title>
        <authorList>
            <person name="Ali R."/>
            <person name="Chaluvadi S.R."/>
            <person name="Wang X."/>
        </authorList>
    </citation>
    <scope>NUCLEOTIDE SEQUENCE [LARGE SCALE GENOMIC DNA]</scope>
    <source>
        <strain evidence="9 10">BG7</strain>
    </source>
</reference>
<feature type="transmembrane region" description="Helical" evidence="8">
    <location>
        <begin position="113"/>
        <end position="131"/>
    </location>
</feature>
<evidence type="ECO:0000256" key="4">
    <source>
        <dbReference type="ARBA" id="ARBA00022475"/>
    </source>
</evidence>
<feature type="transmembrane region" description="Helical" evidence="8">
    <location>
        <begin position="592"/>
        <end position="620"/>
    </location>
</feature>
<evidence type="ECO:0000256" key="5">
    <source>
        <dbReference type="ARBA" id="ARBA00022692"/>
    </source>
</evidence>
<feature type="transmembrane region" description="Helical" evidence="8">
    <location>
        <begin position="655"/>
        <end position="677"/>
    </location>
</feature>
<keyword evidence="3" id="KW-0813">Transport</keyword>
<dbReference type="KEGG" id="rgr:FZ934_09710"/>
<feature type="transmembrane region" description="Helical" evidence="8">
    <location>
        <begin position="413"/>
        <end position="433"/>
    </location>
</feature>
<feature type="transmembrane region" description="Helical" evidence="8">
    <location>
        <begin position="500"/>
        <end position="521"/>
    </location>
</feature>
<proteinExistence type="inferred from homology"/>
<evidence type="ECO:0000256" key="8">
    <source>
        <dbReference type="SAM" id="Phobius"/>
    </source>
</evidence>
<evidence type="ECO:0000313" key="9">
    <source>
        <dbReference type="EMBL" id="QFY60673.1"/>
    </source>
</evidence>
<dbReference type="OrthoDB" id="9811721at2"/>
<gene>
    <name evidence="9" type="primary">fhuB</name>
    <name evidence="9" type="ORF">FZ934_09710</name>
</gene>
<keyword evidence="10" id="KW-1185">Reference proteome</keyword>
<feature type="transmembrane region" description="Helical" evidence="8">
    <location>
        <begin position="37"/>
        <end position="59"/>
    </location>
</feature>
<dbReference type="PANTHER" id="PTHR30472">
    <property type="entry name" value="FERRIC ENTEROBACTIN TRANSPORT SYSTEM PERMEASE PROTEIN"/>
    <property type="match status" value="1"/>
</dbReference>
<feature type="transmembrane region" description="Helical" evidence="8">
    <location>
        <begin position="632"/>
        <end position="649"/>
    </location>
</feature>
<evidence type="ECO:0000256" key="7">
    <source>
        <dbReference type="ARBA" id="ARBA00023136"/>
    </source>
</evidence>
<feature type="transmembrane region" description="Helical" evidence="8">
    <location>
        <begin position="541"/>
        <end position="560"/>
    </location>
</feature>
<dbReference type="InterPro" id="IPR037294">
    <property type="entry name" value="ABC_BtuC-like"/>
</dbReference>
<keyword evidence="5 8" id="KW-0812">Transmembrane</keyword>
<sequence length="684" mass="70201">MARYPPQAVSPIASQKDLRVSETANIDTPVLPLRHPAIPAIALGVACVMAFAALLALRSQIPGDVTEATELNRLLLWQSLLPRAAVALLAGAALGLAGALLQRVLRNPIADASTLGIASGAKLALTLGLSFSPLLTGISRETIAFAGGLSAVMLVLALSWRRGLDPVTVAISGMVVSMVAASASVTLVLARGEYALSIDIWGAGALNQQDWRVVASLLPQIAIGAIAAFLLLRPLDLLALDDAGAKSLGLALHSVRFTILVLAVWLSTSVTASVGIIGFLGLAAPSIARLCGARSSRQVITTAPLAGAAVLFLTDCLTQLLGPGFSDLAPTGAATALIGGPLLLWLLPRVHNRAAAAAAVHAVRKRLKRFRAFAALGAILLALLLLSICVGPSDGGWIIATGSLLSDLLPFRLPRIAVAVGAGAMLGATGFIMQRMTANPLASPEVLGVSSGAGAGLAATLLLVGFPSPLVALTGMALGALASFILTIGVTRRSGISDEAFLLAGVAVSALCMAVIGMLLAQGDMRSYAMLTWLSGSTNRAGAFEAWTALAAAAILIAPLPMVRRWFAILPLGSGIAKGIGMRVAMVRFGLAALAALMAAISSYLVGPLSLTGLIAPHLARLLGFHGSRDHLFAAVLIGAGLMVAADWLSRIVIYPYQVPVGLFAALIGGPYLLWLLGKRETDR</sequence>